<feature type="compositionally biased region" description="Gly residues" evidence="4">
    <location>
        <begin position="101"/>
        <end position="117"/>
    </location>
</feature>
<dbReference type="Pfam" id="PF04877">
    <property type="entry name" value="Harpin"/>
    <property type="match status" value="1"/>
</dbReference>
<feature type="compositionally biased region" description="Polar residues" evidence="4">
    <location>
        <begin position="89"/>
        <end position="98"/>
    </location>
</feature>
<evidence type="ECO:0000256" key="4">
    <source>
        <dbReference type="SAM" id="MobiDB-lite"/>
    </source>
</evidence>
<feature type="region of interest" description="Disordered" evidence="4">
    <location>
        <begin position="1"/>
        <end position="26"/>
    </location>
</feature>
<keyword evidence="3" id="KW-0928">Hypersensitive response elicitation</keyword>
<keyword evidence="6" id="KW-1185">Reference proteome</keyword>
<dbReference type="EMBL" id="JAAVJI010000019">
    <property type="protein sequence ID" value="NJP03426.1"/>
    <property type="molecule type" value="Genomic_DNA"/>
</dbReference>
<feature type="compositionally biased region" description="Polar residues" evidence="4">
    <location>
        <begin position="272"/>
        <end position="288"/>
    </location>
</feature>
<feature type="compositionally biased region" description="Gly residues" evidence="4">
    <location>
        <begin position="221"/>
        <end position="238"/>
    </location>
</feature>
<dbReference type="InterPro" id="IPR006961">
    <property type="entry name" value="HrpN/Z"/>
</dbReference>
<feature type="region of interest" description="Disordered" evidence="4">
    <location>
        <begin position="163"/>
        <end position="249"/>
    </location>
</feature>
<comment type="subcellular location">
    <subcellularLocation>
        <location evidence="1">Secreted</location>
    </subcellularLocation>
</comment>
<evidence type="ECO:0000313" key="6">
    <source>
        <dbReference type="Proteomes" id="UP000746535"/>
    </source>
</evidence>
<organism evidence="5 6">
    <name type="scientific">Pseudomonas quercus</name>
    <dbReference type="NCBI Taxonomy" id="2722792"/>
    <lineage>
        <taxon>Bacteria</taxon>
        <taxon>Pseudomonadati</taxon>
        <taxon>Pseudomonadota</taxon>
        <taxon>Gammaproteobacteria</taxon>
        <taxon>Pseudomonadales</taxon>
        <taxon>Pseudomonadaceae</taxon>
        <taxon>Pseudomonas</taxon>
    </lineage>
</organism>
<protein>
    <recommendedName>
        <fullName evidence="7">Harpin HrpZ</fullName>
    </recommendedName>
</protein>
<gene>
    <name evidence="5" type="ORF">HBH25_21550</name>
</gene>
<keyword evidence="2" id="KW-0964">Secreted</keyword>
<name>A0ABX0YK78_9PSED</name>
<feature type="region of interest" description="Disordered" evidence="4">
    <location>
        <begin position="83"/>
        <end position="119"/>
    </location>
</feature>
<proteinExistence type="predicted"/>
<evidence type="ECO:0000256" key="1">
    <source>
        <dbReference type="ARBA" id="ARBA00004613"/>
    </source>
</evidence>
<evidence type="ECO:0000256" key="2">
    <source>
        <dbReference type="ARBA" id="ARBA00022525"/>
    </source>
</evidence>
<evidence type="ECO:0000256" key="3">
    <source>
        <dbReference type="ARBA" id="ARBA00022978"/>
    </source>
</evidence>
<comment type="caution">
    <text evidence="5">The sequence shown here is derived from an EMBL/GenBank/DDBJ whole genome shotgun (WGS) entry which is preliminary data.</text>
</comment>
<feature type="compositionally biased region" description="Polar residues" evidence="4">
    <location>
        <begin position="198"/>
        <end position="214"/>
    </location>
</feature>
<sequence>MQVSNTLPIQGARVQPSEGGGQQLSSLQKAIRELASQLMTMDGKLDESSPLGKMVASKMPNEGLFGSGQAQVEKALQSLIKEKLGENFGSDQAQPRTQGTSGTGGTGGSAGVGGANGGEEDLMTQLLKALVKSMLGGMLKPDGKGNSNFSEKDQAMLSKIGEFMDQNPAKFPPPDSGSWKTELSKGGGEQDNLLNADETGQVQNALDMLSSQLDAGSVGNAQGGLGGSGGSGGFGGGSSTPIGGVPQGGISAEKLEAALLKLLDQGAKGQTDGPSQQLTPRQQHNLDSTSAQTVQELLKTLVQSSDSQTSPSPIR</sequence>
<evidence type="ECO:0000313" key="5">
    <source>
        <dbReference type="EMBL" id="NJP03426.1"/>
    </source>
</evidence>
<dbReference type="Proteomes" id="UP000746535">
    <property type="component" value="Unassembled WGS sequence"/>
</dbReference>
<reference evidence="5 6" key="1">
    <citation type="submission" date="2020-03" db="EMBL/GenBank/DDBJ databases">
        <authorList>
            <person name="Wang L."/>
            <person name="He N."/>
            <person name="Li Y."/>
            <person name="Fang Y."/>
            <person name="Zhang F."/>
        </authorList>
    </citation>
    <scope>NUCLEOTIDE SEQUENCE [LARGE SCALE GENOMIC DNA]</scope>
    <source>
        <strain evidence="6">hsmgli-8</strain>
    </source>
</reference>
<evidence type="ECO:0008006" key="7">
    <source>
        <dbReference type="Google" id="ProtNLM"/>
    </source>
</evidence>
<dbReference type="RefSeq" id="WP_168085987.1">
    <property type="nucleotide sequence ID" value="NZ_JAAVJI010000019.1"/>
</dbReference>
<feature type="region of interest" description="Disordered" evidence="4">
    <location>
        <begin position="265"/>
        <end position="288"/>
    </location>
</feature>
<accession>A0ABX0YK78</accession>